<dbReference type="Gene3D" id="3.30.420.10">
    <property type="entry name" value="Ribonuclease H-like superfamily/Ribonuclease H"/>
    <property type="match status" value="1"/>
</dbReference>
<comment type="caution">
    <text evidence="2">The sequence shown here is derived from an EMBL/GenBank/DDBJ whole genome shotgun (WGS) entry which is preliminary data.</text>
</comment>
<dbReference type="InterPro" id="IPR053151">
    <property type="entry name" value="RNase_H-like"/>
</dbReference>
<evidence type="ECO:0000259" key="1">
    <source>
        <dbReference type="Pfam" id="PF13456"/>
    </source>
</evidence>
<name>A0ABR2A3E3_9ROSI</name>
<protein>
    <recommendedName>
        <fullName evidence="1">RNase H type-1 domain-containing protein</fullName>
    </recommendedName>
</protein>
<dbReference type="PANTHER" id="PTHR47723">
    <property type="entry name" value="OS05G0353850 PROTEIN"/>
    <property type="match status" value="1"/>
</dbReference>
<reference evidence="2 3" key="1">
    <citation type="journal article" date="2024" name="G3 (Bethesda)">
        <title>Genome assembly of Hibiscus sabdariffa L. provides insights into metabolisms of medicinal natural products.</title>
        <authorList>
            <person name="Kim T."/>
        </authorList>
    </citation>
    <scope>NUCLEOTIDE SEQUENCE [LARGE SCALE GENOMIC DNA]</scope>
    <source>
        <strain evidence="2">TK-2024</strain>
        <tissue evidence="2">Old leaves</tissue>
    </source>
</reference>
<feature type="domain" description="RNase H type-1" evidence="1">
    <location>
        <begin position="100"/>
        <end position="167"/>
    </location>
</feature>
<evidence type="ECO:0000313" key="2">
    <source>
        <dbReference type="EMBL" id="KAK8487554.1"/>
    </source>
</evidence>
<accession>A0ABR2A3E3</accession>
<evidence type="ECO:0000313" key="3">
    <source>
        <dbReference type="Proteomes" id="UP001396334"/>
    </source>
</evidence>
<proteinExistence type="predicted"/>
<dbReference type="Pfam" id="PF13456">
    <property type="entry name" value="RVT_3"/>
    <property type="match status" value="1"/>
</dbReference>
<dbReference type="InterPro" id="IPR012337">
    <property type="entry name" value="RNaseH-like_sf"/>
</dbReference>
<dbReference type="EMBL" id="JBBPBN010000388">
    <property type="protein sequence ID" value="KAK8487554.1"/>
    <property type="molecule type" value="Genomic_DNA"/>
</dbReference>
<dbReference type="InterPro" id="IPR044730">
    <property type="entry name" value="RNase_H-like_dom_plant"/>
</dbReference>
<dbReference type="PANTHER" id="PTHR47723:SF13">
    <property type="entry name" value="PUTATIVE-RELATED"/>
    <property type="match status" value="1"/>
</dbReference>
<gene>
    <name evidence="2" type="ORF">V6N11_066540</name>
</gene>
<dbReference type="Proteomes" id="UP001396334">
    <property type="component" value="Unassembled WGS sequence"/>
</dbReference>
<dbReference type="InterPro" id="IPR002156">
    <property type="entry name" value="RNaseH_domain"/>
</dbReference>
<dbReference type="CDD" id="cd06222">
    <property type="entry name" value="RNase_H_like"/>
    <property type="match status" value="1"/>
</dbReference>
<dbReference type="SUPFAM" id="SSF53098">
    <property type="entry name" value="Ribonuclease H-like"/>
    <property type="match status" value="1"/>
</dbReference>
<sequence length="168" mass="18554">MIDEVGEWRLTELGSLVPMKALLRIASVRPPIHGVSDWLLWGQTANGRFQVRSAYESTTATGVLPGRVGLLHSIAAIDARRAAREIVRWRRLPKGWYKLNCDGAVVPGSEDAMCGGVVRDAAGHWSIGFNRRIGICSILESELWGVYEGLKTTWSLEIDQLLVEVDSV</sequence>
<dbReference type="InterPro" id="IPR036397">
    <property type="entry name" value="RNaseH_sf"/>
</dbReference>
<keyword evidence="3" id="KW-1185">Reference proteome</keyword>
<organism evidence="2 3">
    <name type="scientific">Hibiscus sabdariffa</name>
    <name type="common">roselle</name>
    <dbReference type="NCBI Taxonomy" id="183260"/>
    <lineage>
        <taxon>Eukaryota</taxon>
        <taxon>Viridiplantae</taxon>
        <taxon>Streptophyta</taxon>
        <taxon>Embryophyta</taxon>
        <taxon>Tracheophyta</taxon>
        <taxon>Spermatophyta</taxon>
        <taxon>Magnoliopsida</taxon>
        <taxon>eudicotyledons</taxon>
        <taxon>Gunneridae</taxon>
        <taxon>Pentapetalae</taxon>
        <taxon>rosids</taxon>
        <taxon>malvids</taxon>
        <taxon>Malvales</taxon>
        <taxon>Malvaceae</taxon>
        <taxon>Malvoideae</taxon>
        <taxon>Hibiscus</taxon>
    </lineage>
</organism>